<reference evidence="2" key="1">
    <citation type="submission" date="2018-09" db="EMBL/GenBank/DDBJ databases">
        <authorList>
            <person name="Yuan Q."/>
            <person name="Jiang X."/>
            <person name="Jing Y."/>
            <person name="Cheng Q."/>
            <person name="Zhou D."/>
        </authorList>
    </citation>
    <scope>NUCLEOTIDE SEQUENCE</scope>
    <source>
        <strain evidence="2">150707804</strain>
        <plasmid evidence="2">p707804-3FII</plasmid>
    </source>
</reference>
<keyword evidence="1" id="KW-1133">Transmembrane helix</keyword>
<keyword evidence="1" id="KW-0812">Transmembrane</keyword>
<feature type="transmembrane region" description="Helical" evidence="1">
    <location>
        <begin position="115"/>
        <end position="134"/>
    </location>
</feature>
<keyword evidence="1" id="KW-0472">Membrane</keyword>
<dbReference type="RefSeq" id="WP_172693791.1">
    <property type="nucleotide sequence ID" value="NZ_MH909329.1"/>
</dbReference>
<accession>A0A482M1H8</accession>
<sequence length="158" mass="17644">MSNSLFILIRDAGRLALYSLVLGPALLLYGIVVNIAMEGSLSERFVQEARNLTEGAPAGKVMQCVEYSSPELQPQVPNPGEDISPLPYKVPTISSCHREPVDLNLWIRPMDATLLNFWLIAALFGAVLGFMSLLRLHRPESITRNAFVLQKKEQHDER</sequence>
<organism evidence="2">
    <name type="scientific">Leclercia adecarboxylata</name>
    <dbReference type="NCBI Taxonomy" id="83655"/>
    <lineage>
        <taxon>Bacteria</taxon>
        <taxon>Pseudomonadati</taxon>
        <taxon>Pseudomonadota</taxon>
        <taxon>Gammaproteobacteria</taxon>
        <taxon>Enterobacterales</taxon>
        <taxon>Enterobacteriaceae</taxon>
        <taxon>Leclercia</taxon>
    </lineage>
</organism>
<evidence type="ECO:0000313" key="2">
    <source>
        <dbReference type="EMBL" id="QBQ66536.1"/>
    </source>
</evidence>
<proteinExistence type="predicted"/>
<dbReference type="EMBL" id="MH909329">
    <property type="protein sequence ID" value="QBQ66536.1"/>
    <property type="molecule type" value="Genomic_DNA"/>
</dbReference>
<geneLocation type="plasmid" evidence="2">
    <name>p707804-3FII</name>
</geneLocation>
<protein>
    <recommendedName>
        <fullName evidence="3">Conjugal transfer protein TraP</fullName>
    </recommendedName>
</protein>
<keyword evidence="2" id="KW-0614">Plasmid</keyword>
<evidence type="ECO:0000256" key="1">
    <source>
        <dbReference type="SAM" id="Phobius"/>
    </source>
</evidence>
<name>A0A482M1H8_9ENTR</name>
<dbReference type="AlphaFoldDB" id="A0A482M1H8"/>
<feature type="transmembrane region" description="Helical" evidence="1">
    <location>
        <begin position="15"/>
        <end position="37"/>
    </location>
</feature>
<evidence type="ECO:0008006" key="3">
    <source>
        <dbReference type="Google" id="ProtNLM"/>
    </source>
</evidence>